<name>A0A839HP31_9BURK</name>
<evidence type="ECO:0000313" key="1">
    <source>
        <dbReference type="EMBL" id="MBB1161059.1"/>
    </source>
</evidence>
<dbReference type="InterPro" id="IPR005358">
    <property type="entry name" value="Puta_zinc/iron-chelating_dom"/>
</dbReference>
<dbReference type="RefSeq" id="WP_182661532.1">
    <property type="nucleotide sequence ID" value="NZ_JACIVI010000001.1"/>
</dbReference>
<evidence type="ECO:0000313" key="2">
    <source>
        <dbReference type="Proteomes" id="UP000586093"/>
    </source>
</evidence>
<dbReference type="Pfam" id="PF03692">
    <property type="entry name" value="CxxCxxCC"/>
    <property type="match status" value="1"/>
</dbReference>
<sequence length="113" mass="11763">MSTSAPDPSAHPCLACGACCACYHVDFSVYELDEHGGSVPAGLAVEVNGNTARMRGTDHVPIRCAALVGQVGRAAHCGIYEWRPGPCRELEPGSHGCEKARARHGLPPLDAAA</sequence>
<dbReference type="EMBL" id="JACIVI010000001">
    <property type="protein sequence ID" value="MBB1161059.1"/>
    <property type="molecule type" value="Genomic_DNA"/>
</dbReference>
<organism evidence="1 2">
    <name type="scientific">Aquariibacter albus</name>
    <dbReference type="NCBI Taxonomy" id="2759899"/>
    <lineage>
        <taxon>Bacteria</taxon>
        <taxon>Pseudomonadati</taxon>
        <taxon>Pseudomonadota</taxon>
        <taxon>Betaproteobacteria</taxon>
        <taxon>Burkholderiales</taxon>
        <taxon>Sphaerotilaceae</taxon>
        <taxon>Aquariibacter</taxon>
    </lineage>
</organism>
<gene>
    <name evidence="1" type="ORF">H4F90_03570</name>
</gene>
<reference evidence="1 2" key="1">
    <citation type="submission" date="2020-08" db="EMBL/GenBank/DDBJ databases">
        <title>Aquariorum lacteus gen. nov., sp. nov., a new member of the family Comamonadaceae, isolated from freshwater aquarium.</title>
        <authorList>
            <person name="Chun S.-J."/>
        </authorList>
    </citation>
    <scope>NUCLEOTIDE SEQUENCE [LARGE SCALE GENOMIC DNA]</scope>
    <source>
        <strain evidence="1 2">SJAQ100</strain>
    </source>
</reference>
<accession>A0A839HP31</accession>
<dbReference type="AlphaFoldDB" id="A0A839HP31"/>
<comment type="caution">
    <text evidence="1">The sequence shown here is derived from an EMBL/GenBank/DDBJ whole genome shotgun (WGS) entry which is preliminary data.</text>
</comment>
<proteinExistence type="predicted"/>
<keyword evidence="2" id="KW-1185">Reference proteome</keyword>
<protein>
    <submittedName>
        <fullName evidence="1">YkgJ family cysteine cluster protein</fullName>
    </submittedName>
</protein>
<dbReference type="Proteomes" id="UP000586093">
    <property type="component" value="Unassembled WGS sequence"/>
</dbReference>